<dbReference type="InterPro" id="IPR036942">
    <property type="entry name" value="Beta-barrel_TonB_sf"/>
</dbReference>
<dbReference type="InterPro" id="IPR008969">
    <property type="entry name" value="CarboxyPept-like_regulatory"/>
</dbReference>
<dbReference type="Gene3D" id="2.40.170.20">
    <property type="entry name" value="TonB-dependent receptor, beta-barrel domain"/>
    <property type="match status" value="1"/>
</dbReference>
<dbReference type="SUPFAM" id="SSF49464">
    <property type="entry name" value="Carboxypeptidase regulatory domain-like"/>
    <property type="match status" value="1"/>
</dbReference>
<dbReference type="InterPro" id="IPR012910">
    <property type="entry name" value="Plug_dom"/>
</dbReference>
<dbReference type="SUPFAM" id="SSF56935">
    <property type="entry name" value="Porins"/>
    <property type="match status" value="1"/>
</dbReference>
<gene>
    <name evidence="12" type="ordered locus">CA2559_09223</name>
</gene>
<feature type="signal peptide" evidence="9">
    <location>
        <begin position="1"/>
        <end position="21"/>
    </location>
</feature>
<evidence type="ECO:0000256" key="8">
    <source>
        <dbReference type="PROSITE-ProRule" id="PRU01360"/>
    </source>
</evidence>
<evidence type="ECO:0000256" key="1">
    <source>
        <dbReference type="ARBA" id="ARBA00004571"/>
    </source>
</evidence>
<keyword evidence="13" id="KW-1185">Reference proteome</keyword>
<dbReference type="OrthoDB" id="8764943at2"/>
<feature type="domain" description="Outer membrane protein beta-barrel" evidence="11">
    <location>
        <begin position="382"/>
        <end position="791"/>
    </location>
</feature>
<dbReference type="GO" id="GO:0009279">
    <property type="term" value="C:cell outer membrane"/>
    <property type="evidence" value="ECO:0007669"/>
    <property type="project" value="UniProtKB-SubCell"/>
</dbReference>
<dbReference type="HOGENOM" id="CLU_017617_0_0_10"/>
<dbReference type="GO" id="GO:0015344">
    <property type="term" value="F:siderophore uptake transmembrane transporter activity"/>
    <property type="evidence" value="ECO:0007669"/>
    <property type="project" value="TreeGrafter"/>
</dbReference>
<keyword evidence="12" id="KW-0675">Receptor</keyword>
<dbReference type="PANTHER" id="PTHR30069">
    <property type="entry name" value="TONB-DEPENDENT OUTER MEMBRANE RECEPTOR"/>
    <property type="match status" value="1"/>
</dbReference>
<evidence type="ECO:0000256" key="3">
    <source>
        <dbReference type="ARBA" id="ARBA00022452"/>
    </source>
</evidence>
<feature type="chain" id="PRO_5002659931" evidence="9">
    <location>
        <begin position="22"/>
        <end position="815"/>
    </location>
</feature>
<dbReference type="GeneID" id="89453591"/>
<dbReference type="Gene3D" id="2.170.130.10">
    <property type="entry name" value="TonB-dependent receptor, plug domain"/>
    <property type="match status" value="1"/>
</dbReference>
<dbReference type="Proteomes" id="UP000002297">
    <property type="component" value="Chromosome"/>
</dbReference>
<dbReference type="eggNOG" id="COG4771">
    <property type="taxonomic scope" value="Bacteria"/>
</dbReference>
<feature type="domain" description="TonB-dependent receptor plug" evidence="10">
    <location>
        <begin position="149"/>
        <end position="226"/>
    </location>
</feature>
<evidence type="ECO:0000256" key="4">
    <source>
        <dbReference type="ARBA" id="ARBA00022692"/>
    </source>
</evidence>
<evidence type="ECO:0000313" key="12">
    <source>
        <dbReference type="EMBL" id="EAP86203.1"/>
    </source>
</evidence>
<evidence type="ECO:0000256" key="7">
    <source>
        <dbReference type="ARBA" id="ARBA00023237"/>
    </source>
</evidence>
<dbReference type="InterPro" id="IPR037066">
    <property type="entry name" value="Plug_dom_sf"/>
</dbReference>
<dbReference type="EMBL" id="CP002046">
    <property type="protein sequence ID" value="EAP86203.1"/>
    <property type="molecule type" value="Genomic_DNA"/>
</dbReference>
<dbReference type="PROSITE" id="PS52016">
    <property type="entry name" value="TONB_DEPENDENT_REC_3"/>
    <property type="match status" value="1"/>
</dbReference>
<reference evidence="12 13" key="1">
    <citation type="journal article" date="2010" name="J. Bacteriol.">
        <title>The complete genome sequence of Croceibacter atlanticus HTCC2559T.</title>
        <authorList>
            <person name="Oh H.M."/>
            <person name="Kang I."/>
            <person name="Ferriera S."/>
            <person name="Giovannoni S.J."/>
            <person name="Cho J.C."/>
        </authorList>
    </citation>
    <scope>NUCLEOTIDE SEQUENCE [LARGE SCALE GENOMIC DNA]</scope>
    <source>
        <strain evidence="13">ATCC BAA-628 / HTCC2559 / KCTC 12090</strain>
    </source>
</reference>
<evidence type="ECO:0000259" key="10">
    <source>
        <dbReference type="Pfam" id="PF07715"/>
    </source>
</evidence>
<dbReference type="InterPro" id="IPR039426">
    <property type="entry name" value="TonB-dep_rcpt-like"/>
</dbReference>
<dbReference type="PANTHER" id="PTHR30069:SF29">
    <property type="entry name" value="HEMOGLOBIN AND HEMOGLOBIN-HAPTOGLOBIN-BINDING PROTEIN 1-RELATED"/>
    <property type="match status" value="1"/>
</dbReference>
<evidence type="ECO:0000256" key="6">
    <source>
        <dbReference type="ARBA" id="ARBA00023136"/>
    </source>
</evidence>
<keyword evidence="5 9" id="KW-0732">Signal</keyword>
<organism evidence="12 13">
    <name type="scientific">Croceibacter atlanticus (strain ATCC BAA-628 / JCM 21780 / CIP 108009 / IAM 15332 / KCTC 12090 / HTCC2559)</name>
    <dbReference type="NCBI Taxonomy" id="216432"/>
    <lineage>
        <taxon>Bacteria</taxon>
        <taxon>Pseudomonadati</taxon>
        <taxon>Bacteroidota</taxon>
        <taxon>Flavobacteriia</taxon>
        <taxon>Flavobacteriales</taxon>
        <taxon>Flavobacteriaceae</taxon>
        <taxon>Croceibacter</taxon>
    </lineage>
</organism>
<keyword evidence="2 8" id="KW-0813">Transport</keyword>
<proteinExistence type="inferred from homology"/>
<evidence type="ECO:0000313" key="13">
    <source>
        <dbReference type="Proteomes" id="UP000002297"/>
    </source>
</evidence>
<keyword evidence="6 8" id="KW-0472">Membrane</keyword>
<evidence type="ECO:0000256" key="9">
    <source>
        <dbReference type="SAM" id="SignalP"/>
    </source>
</evidence>
<dbReference type="Gene3D" id="2.60.40.1120">
    <property type="entry name" value="Carboxypeptidase-like, regulatory domain"/>
    <property type="match status" value="1"/>
</dbReference>
<dbReference type="Pfam" id="PF14905">
    <property type="entry name" value="OMP_b-brl_3"/>
    <property type="match status" value="1"/>
</dbReference>
<protein>
    <submittedName>
        <fullName evidence="12">TonB-dependent receptor, putative</fullName>
    </submittedName>
</protein>
<dbReference type="KEGG" id="cat:CA2559_09223"/>
<evidence type="ECO:0000256" key="2">
    <source>
        <dbReference type="ARBA" id="ARBA00022448"/>
    </source>
</evidence>
<evidence type="ECO:0000256" key="5">
    <source>
        <dbReference type="ARBA" id="ARBA00022729"/>
    </source>
</evidence>
<name>A3U8R7_CROAH</name>
<evidence type="ECO:0000259" key="11">
    <source>
        <dbReference type="Pfam" id="PF14905"/>
    </source>
</evidence>
<dbReference type="RefSeq" id="WP_013187588.1">
    <property type="nucleotide sequence ID" value="NC_014230.1"/>
</dbReference>
<dbReference type="Pfam" id="PF07715">
    <property type="entry name" value="Plug"/>
    <property type="match status" value="1"/>
</dbReference>
<dbReference type="AlphaFoldDB" id="A3U8R7"/>
<dbReference type="InterPro" id="IPR041700">
    <property type="entry name" value="OMP_b-brl_3"/>
</dbReference>
<keyword evidence="3 8" id="KW-1134">Transmembrane beta strand</keyword>
<keyword evidence="7 8" id="KW-0998">Cell outer membrane</keyword>
<dbReference type="STRING" id="216432.CA2559_09223"/>
<sequence>MTKNLLVALISILTFSNSILAQQSSGDEVTVTGTVVDKSANIPLEYATISFQSINDATKLTGGVTDANGKYSIQVPVGTYKITIEYISFEPYIISEKSITESTSLGTVSLDFASDSLDEVVIRAETTQVDIRLDKKIYNVGKDLLVRGGSVSDVLDNVPSVSVDVEGNVALRGNDNVRILINGKPSGLVGISGSDGLRQIPSEAIERVEVITSPSARYDAEGTGGILNIILKKDKLVGFNGSVNVTVGDPANNTASASVNYRTKDINLFTNTGYSYRKSNGGGFNNRESFNEDLQYRFVDEDRDFERLRKGFNSNIGLEWFINESSTLTNSFFIRNQDNSSENNTITNRYEDTRDALSNASRRFDTETEDDQTFQYSLNYVKDFNDDGHKLTFDFQYEKSSEDEFSNITDTDTFPAELVTDQERVQTLEDQNEILLQADYVWPIDENTQFEAGYRGTFNDLTTDYTVSAIDDNNNFIRNDSLSNVLFYGERVNALYSQYGKKINKFSVLLGLRLENTQITIDQITTNNLAKKNYTNLFPTVNLGYEFTESSSATLGYNRRIRRPRSRFINPFPSRSSETNLFQGNPDLDPVFSDGVDLGYLKRWKGFTLNTSIYYTRSTDVFEFISEDTGQVTNNGDAVVRRFPVNLSSNDRYGFELTLMYKPAKWWTLNSDFNLFNSKTEGTFNGQDFGADNTSYFVRLNSKVTLPANIDFQTRMFYSGPSEDAQSKSEGVFSTNVALSKDIFKEQATISFNVSDVFNSRKRRSETFTDTFFNESEFQWRQRQATLSLTYRFNQKKKRERGYDGGDDEGGEFEG</sequence>
<accession>A3U8R7</accession>
<dbReference type="GO" id="GO:0044718">
    <property type="term" value="P:siderophore transmembrane transport"/>
    <property type="evidence" value="ECO:0007669"/>
    <property type="project" value="TreeGrafter"/>
</dbReference>
<comment type="subcellular location">
    <subcellularLocation>
        <location evidence="1 8">Cell outer membrane</location>
        <topology evidence="1 8">Multi-pass membrane protein</topology>
    </subcellularLocation>
</comment>
<dbReference type="Pfam" id="PF13620">
    <property type="entry name" value="CarboxypepD_reg"/>
    <property type="match status" value="1"/>
</dbReference>
<keyword evidence="4 8" id="KW-0812">Transmembrane</keyword>
<comment type="similarity">
    <text evidence="8">Belongs to the TonB-dependent receptor family.</text>
</comment>